<accession>A0A0C3KBU2</accession>
<reference evidence="3 4" key="1">
    <citation type="submission" date="2014-04" db="EMBL/GenBank/DDBJ databases">
        <authorList>
            <consortium name="DOE Joint Genome Institute"/>
            <person name="Kuo A."/>
            <person name="Girlanda M."/>
            <person name="Perotto S."/>
            <person name="Kohler A."/>
            <person name="Nagy L.G."/>
            <person name="Floudas D."/>
            <person name="Copeland A."/>
            <person name="Barry K.W."/>
            <person name="Cichocki N."/>
            <person name="Veneault-Fourrey C."/>
            <person name="LaButti K."/>
            <person name="Lindquist E.A."/>
            <person name="Lipzen A."/>
            <person name="Lundell T."/>
            <person name="Morin E."/>
            <person name="Murat C."/>
            <person name="Sun H."/>
            <person name="Tunlid A."/>
            <person name="Henrissat B."/>
            <person name="Grigoriev I.V."/>
            <person name="Hibbett D.S."/>
            <person name="Martin F."/>
            <person name="Nordberg H.P."/>
            <person name="Cantor M.N."/>
            <person name="Hua S.X."/>
        </authorList>
    </citation>
    <scope>NUCLEOTIDE SEQUENCE [LARGE SCALE GENOMIC DNA]</scope>
    <source>
        <strain evidence="3 4">MUT 4182</strain>
    </source>
</reference>
<keyword evidence="2" id="KW-0812">Transmembrane</keyword>
<keyword evidence="2" id="KW-1133">Transmembrane helix</keyword>
<feature type="transmembrane region" description="Helical" evidence="2">
    <location>
        <begin position="65"/>
        <end position="88"/>
    </location>
</feature>
<evidence type="ECO:0000313" key="3">
    <source>
        <dbReference type="EMBL" id="KIO18893.1"/>
    </source>
</evidence>
<keyword evidence="4" id="KW-1185">Reference proteome</keyword>
<feature type="compositionally biased region" description="Low complexity" evidence="1">
    <location>
        <begin position="41"/>
        <end position="52"/>
    </location>
</feature>
<dbReference type="AlphaFoldDB" id="A0A0C3KBU2"/>
<protein>
    <submittedName>
        <fullName evidence="3">Uncharacterized protein</fullName>
    </submittedName>
</protein>
<organism evidence="3 4">
    <name type="scientific">Tulasnella calospora MUT 4182</name>
    <dbReference type="NCBI Taxonomy" id="1051891"/>
    <lineage>
        <taxon>Eukaryota</taxon>
        <taxon>Fungi</taxon>
        <taxon>Dikarya</taxon>
        <taxon>Basidiomycota</taxon>
        <taxon>Agaricomycotina</taxon>
        <taxon>Agaricomycetes</taxon>
        <taxon>Cantharellales</taxon>
        <taxon>Tulasnellaceae</taxon>
        <taxon>Tulasnella</taxon>
    </lineage>
</organism>
<evidence type="ECO:0000313" key="4">
    <source>
        <dbReference type="Proteomes" id="UP000054248"/>
    </source>
</evidence>
<dbReference type="OrthoDB" id="409173at2759"/>
<name>A0A0C3KBU2_9AGAM</name>
<dbReference type="HOGENOM" id="CLU_2433030_0_0_1"/>
<gene>
    <name evidence="3" type="ORF">M407DRAFT_246361</name>
</gene>
<feature type="region of interest" description="Disordered" evidence="1">
    <location>
        <begin position="1"/>
        <end position="58"/>
    </location>
</feature>
<evidence type="ECO:0000256" key="1">
    <source>
        <dbReference type="SAM" id="MobiDB-lite"/>
    </source>
</evidence>
<proteinExistence type="predicted"/>
<sequence>MKVRVEKNTARATGDATKVDECPPAAMSLPPSPSQVTIADPTTAATSQQPPTESDDDEYADFSSAWYVTALGYSLFAIMLAANCYVIVQLCRGES</sequence>
<dbReference type="Proteomes" id="UP000054248">
    <property type="component" value="Unassembled WGS sequence"/>
</dbReference>
<evidence type="ECO:0000256" key="2">
    <source>
        <dbReference type="SAM" id="Phobius"/>
    </source>
</evidence>
<reference evidence="4" key="2">
    <citation type="submission" date="2015-01" db="EMBL/GenBank/DDBJ databases">
        <title>Evolutionary Origins and Diversification of the Mycorrhizal Mutualists.</title>
        <authorList>
            <consortium name="DOE Joint Genome Institute"/>
            <consortium name="Mycorrhizal Genomics Consortium"/>
            <person name="Kohler A."/>
            <person name="Kuo A."/>
            <person name="Nagy L.G."/>
            <person name="Floudas D."/>
            <person name="Copeland A."/>
            <person name="Barry K.W."/>
            <person name="Cichocki N."/>
            <person name="Veneault-Fourrey C."/>
            <person name="LaButti K."/>
            <person name="Lindquist E.A."/>
            <person name="Lipzen A."/>
            <person name="Lundell T."/>
            <person name="Morin E."/>
            <person name="Murat C."/>
            <person name="Riley R."/>
            <person name="Ohm R."/>
            <person name="Sun H."/>
            <person name="Tunlid A."/>
            <person name="Henrissat B."/>
            <person name="Grigoriev I.V."/>
            <person name="Hibbett D.S."/>
            <person name="Martin F."/>
        </authorList>
    </citation>
    <scope>NUCLEOTIDE SEQUENCE [LARGE SCALE GENOMIC DNA]</scope>
    <source>
        <strain evidence="4">MUT 4182</strain>
    </source>
</reference>
<dbReference type="EMBL" id="KN823252">
    <property type="protein sequence ID" value="KIO18893.1"/>
    <property type="molecule type" value="Genomic_DNA"/>
</dbReference>
<keyword evidence="2" id="KW-0472">Membrane</keyword>